<organism evidence="9 10">
    <name type="scientific">Shimia marina</name>
    <dbReference type="NCBI Taxonomy" id="321267"/>
    <lineage>
        <taxon>Bacteria</taxon>
        <taxon>Pseudomonadati</taxon>
        <taxon>Pseudomonadota</taxon>
        <taxon>Alphaproteobacteria</taxon>
        <taxon>Rhodobacterales</taxon>
        <taxon>Roseobacteraceae</taxon>
    </lineage>
</organism>
<dbReference type="InterPro" id="IPR010994">
    <property type="entry name" value="RuvA_2-like"/>
</dbReference>
<keyword evidence="3 6" id="KW-0238">DNA-binding</keyword>
<comment type="subunit">
    <text evidence="6">Homotetramer. Forms an RuvA(8)-RuvB(12)-Holliday junction (HJ) complex. HJ DNA is sandwiched between 2 RuvA tetramers; dsDNA enters through RuvA and exits via RuvB. An RuvB hexamer assembles on each DNA strand where it exits the tetramer. Each RuvB hexamer is contacted by two RuvA subunits (via domain III) on 2 adjacent RuvB subunits; this complex drives branch migration. In the full resolvosome a probable DNA-RuvA(4)-RuvB(12)-RuvC(2) complex forms which resolves the HJ.</text>
</comment>
<feature type="domain" description="DNA helicase Holliday junction RuvA type" evidence="7">
    <location>
        <begin position="1"/>
        <end position="62"/>
    </location>
</feature>
<dbReference type="GO" id="GO:0006281">
    <property type="term" value="P:DNA repair"/>
    <property type="evidence" value="ECO:0007669"/>
    <property type="project" value="UniProtKB-UniRule"/>
</dbReference>
<evidence type="ECO:0000256" key="3">
    <source>
        <dbReference type="ARBA" id="ARBA00023125"/>
    </source>
</evidence>
<dbReference type="Pfam" id="PF14520">
    <property type="entry name" value="HHH_5"/>
    <property type="match status" value="1"/>
</dbReference>
<dbReference type="InterPro" id="IPR036267">
    <property type="entry name" value="RuvA_C_sf"/>
</dbReference>
<dbReference type="CDD" id="cd14332">
    <property type="entry name" value="UBA_RuvA_C"/>
    <property type="match status" value="1"/>
</dbReference>
<keyword evidence="1 6" id="KW-0963">Cytoplasm</keyword>
<gene>
    <name evidence="6 9" type="primary">ruvA</name>
    <name evidence="9" type="ORF">SHM7688_03644</name>
</gene>
<keyword evidence="2 6" id="KW-0227">DNA damage</keyword>
<keyword evidence="10" id="KW-1185">Reference proteome</keyword>
<dbReference type="SUPFAM" id="SSF47781">
    <property type="entry name" value="RuvA domain 2-like"/>
    <property type="match status" value="1"/>
</dbReference>
<dbReference type="HAMAP" id="MF_00031">
    <property type="entry name" value="DNA_HJ_migration_RuvA"/>
    <property type="match status" value="1"/>
</dbReference>
<evidence type="ECO:0000256" key="6">
    <source>
        <dbReference type="HAMAP-Rule" id="MF_00031"/>
    </source>
</evidence>
<dbReference type="OrthoDB" id="5293449at2"/>
<dbReference type="GO" id="GO:0006310">
    <property type="term" value="P:DNA recombination"/>
    <property type="evidence" value="ECO:0007669"/>
    <property type="project" value="UniProtKB-UniRule"/>
</dbReference>
<feature type="domain" description="Holliday junction DNA helicase RuvA C-terminal" evidence="8">
    <location>
        <begin position="195"/>
        <end position="241"/>
    </location>
</feature>
<dbReference type="Gene3D" id="1.10.150.20">
    <property type="entry name" value="5' to 3' exonuclease, C-terminal subdomain"/>
    <property type="match status" value="1"/>
</dbReference>
<dbReference type="NCBIfam" id="TIGR00084">
    <property type="entry name" value="ruvA"/>
    <property type="match status" value="1"/>
</dbReference>
<dbReference type="Pfam" id="PF07499">
    <property type="entry name" value="RuvA_C"/>
    <property type="match status" value="1"/>
</dbReference>
<feature type="region of interest" description="Domain III" evidence="6">
    <location>
        <begin position="190"/>
        <end position="244"/>
    </location>
</feature>
<keyword evidence="9" id="KW-0378">Hydrolase</keyword>
<dbReference type="EMBL" id="CYPW01000040">
    <property type="protein sequence ID" value="CUH54174.1"/>
    <property type="molecule type" value="Genomic_DNA"/>
</dbReference>
<evidence type="ECO:0000259" key="8">
    <source>
        <dbReference type="Pfam" id="PF07499"/>
    </source>
</evidence>
<evidence type="ECO:0000256" key="4">
    <source>
        <dbReference type="ARBA" id="ARBA00023172"/>
    </source>
</evidence>
<dbReference type="GO" id="GO:0000400">
    <property type="term" value="F:four-way junction DNA binding"/>
    <property type="evidence" value="ECO:0007669"/>
    <property type="project" value="UniProtKB-UniRule"/>
</dbReference>
<reference evidence="9 10" key="1">
    <citation type="submission" date="2015-09" db="EMBL/GenBank/DDBJ databases">
        <authorList>
            <consortium name="Swine Surveillance"/>
        </authorList>
    </citation>
    <scope>NUCLEOTIDE SEQUENCE [LARGE SCALE GENOMIC DNA]</scope>
    <source>
        <strain evidence="9 10">CECT 7688</strain>
    </source>
</reference>
<dbReference type="InterPro" id="IPR012340">
    <property type="entry name" value="NA-bd_OB-fold"/>
</dbReference>
<dbReference type="SUPFAM" id="SSF50249">
    <property type="entry name" value="Nucleic acid-binding proteins"/>
    <property type="match status" value="1"/>
</dbReference>
<sequence>MIGKISGRLEYKTADHALIDVRGVGYIVYCSERTLAGLPAVGEAVALYTDLLVREDLLQLYGFASLFEKEWHRLLMSVQGIGAKASLAILSALGAEGVSRAITLGDVAAIKVAKGVGPKTAQRVVIELKDKAPEVMALGGSLSAAMAGASDVAPEVEDAAAPGSDEVIEEPARAPVMSSGASAASGAAAAASMSVQADALSALGNLGYGPADAATAVAQAASDMPGADTAALIRAALKLLAPKG</sequence>
<evidence type="ECO:0000313" key="10">
    <source>
        <dbReference type="Proteomes" id="UP000054823"/>
    </source>
</evidence>
<evidence type="ECO:0000256" key="5">
    <source>
        <dbReference type="ARBA" id="ARBA00023204"/>
    </source>
</evidence>
<dbReference type="SUPFAM" id="SSF46929">
    <property type="entry name" value="DNA helicase RuvA subunit, C-terminal domain"/>
    <property type="match status" value="1"/>
</dbReference>
<proteinExistence type="inferred from homology"/>
<protein>
    <recommendedName>
        <fullName evidence="6">Holliday junction branch migration complex subunit RuvA</fullName>
    </recommendedName>
</protein>
<comment type="caution">
    <text evidence="6">Lacks conserved residue(s) required for the propagation of feature annotation.</text>
</comment>
<dbReference type="GO" id="GO:0005737">
    <property type="term" value="C:cytoplasm"/>
    <property type="evidence" value="ECO:0007669"/>
    <property type="project" value="UniProtKB-SubCell"/>
</dbReference>
<dbReference type="GO" id="GO:0005524">
    <property type="term" value="F:ATP binding"/>
    <property type="evidence" value="ECO:0007669"/>
    <property type="project" value="InterPro"/>
</dbReference>
<comment type="domain">
    <text evidence="6">Has three domains with a flexible linker between the domains II and III and assumes an 'L' shape. Domain III is highly mobile and contacts RuvB.</text>
</comment>
<keyword evidence="9" id="KW-0547">Nucleotide-binding</keyword>
<evidence type="ECO:0000256" key="2">
    <source>
        <dbReference type="ARBA" id="ARBA00022763"/>
    </source>
</evidence>
<dbReference type="Pfam" id="PF01330">
    <property type="entry name" value="RuvA_N"/>
    <property type="match status" value="1"/>
</dbReference>
<dbReference type="GO" id="GO:0016787">
    <property type="term" value="F:hydrolase activity"/>
    <property type="evidence" value="ECO:0007669"/>
    <property type="project" value="UniProtKB-KW"/>
</dbReference>
<dbReference type="InterPro" id="IPR000085">
    <property type="entry name" value="RuvA"/>
</dbReference>
<feature type="region of interest" description="Domain I" evidence="6">
    <location>
        <begin position="1"/>
        <end position="64"/>
    </location>
</feature>
<dbReference type="Gene3D" id="2.40.50.140">
    <property type="entry name" value="Nucleic acid-binding proteins"/>
    <property type="match status" value="1"/>
</dbReference>
<keyword evidence="4 6" id="KW-0233">DNA recombination</keyword>
<dbReference type="InterPro" id="IPR013849">
    <property type="entry name" value="DNA_helicase_Holl-junc_RuvA_I"/>
</dbReference>
<keyword evidence="9" id="KW-0067">ATP-binding</keyword>
<comment type="function">
    <text evidence="6">The RuvA-RuvB-RuvC complex processes Holliday junction (HJ) DNA during genetic recombination and DNA repair, while the RuvA-RuvB complex plays an important role in the rescue of blocked DNA replication forks via replication fork reversal (RFR). RuvA specifically binds to HJ cruciform DNA, conferring on it an open structure. The RuvB hexamer acts as an ATP-dependent pump, pulling dsDNA into and through the RuvAB complex. HJ branch migration allows RuvC to scan DNA until it finds its consensus sequence, where it cleaves and resolves the cruciform DNA.</text>
</comment>
<keyword evidence="5 6" id="KW-0234">DNA repair</keyword>
<dbReference type="GO" id="GO:0009378">
    <property type="term" value="F:four-way junction helicase activity"/>
    <property type="evidence" value="ECO:0007669"/>
    <property type="project" value="InterPro"/>
</dbReference>
<dbReference type="Proteomes" id="UP000054823">
    <property type="component" value="Unassembled WGS sequence"/>
</dbReference>
<dbReference type="GO" id="GO:0048476">
    <property type="term" value="C:Holliday junction resolvase complex"/>
    <property type="evidence" value="ECO:0007669"/>
    <property type="project" value="UniProtKB-UniRule"/>
</dbReference>
<dbReference type="Gene3D" id="1.10.8.10">
    <property type="entry name" value="DNA helicase RuvA subunit, C-terminal domain"/>
    <property type="match status" value="1"/>
</dbReference>
<name>A0A0P1EUU7_9RHOB</name>
<comment type="subcellular location">
    <subcellularLocation>
        <location evidence="6">Cytoplasm</location>
    </subcellularLocation>
</comment>
<dbReference type="STRING" id="321267.SHM7688_03644"/>
<keyword evidence="9" id="KW-0347">Helicase</keyword>
<dbReference type="InterPro" id="IPR011114">
    <property type="entry name" value="RuvA_C"/>
</dbReference>
<evidence type="ECO:0000259" key="7">
    <source>
        <dbReference type="Pfam" id="PF01330"/>
    </source>
</evidence>
<dbReference type="GO" id="GO:0009379">
    <property type="term" value="C:Holliday junction helicase complex"/>
    <property type="evidence" value="ECO:0007669"/>
    <property type="project" value="InterPro"/>
</dbReference>
<dbReference type="RefSeq" id="WP_058241325.1">
    <property type="nucleotide sequence ID" value="NZ_CYPW01000040.1"/>
</dbReference>
<evidence type="ECO:0000256" key="1">
    <source>
        <dbReference type="ARBA" id="ARBA00022490"/>
    </source>
</evidence>
<accession>A0A0P1EUU7</accession>
<evidence type="ECO:0000313" key="9">
    <source>
        <dbReference type="EMBL" id="CUH54174.1"/>
    </source>
</evidence>
<dbReference type="AlphaFoldDB" id="A0A0P1EUU7"/>
<comment type="similarity">
    <text evidence="6">Belongs to the RuvA family.</text>
</comment>